<dbReference type="EMBL" id="CAMGYJ010000009">
    <property type="protein sequence ID" value="CAI0524188.1"/>
    <property type="molecule type" value="Genomic_DNA"/>
</dbReference>
<accession>A0AAV0Q4M1</accession>
<evidence type="ECO:0000313" key="2">
    <source>
        <dbReference type="Proteomes" id="UP001154282"/>
    </source>
</evidence>
<evidence type="ECO:0000313" key="1">
    <source>
        <dbReference type="EMBL" id="CAI0524188.1"/>
    </source>
</evidence>
<organism evidence="1 2">
    <name type="scientific">Linum tenue</name>
    <dbReference type="NCBI Taxonomy" id="586396"/>
    <lineage>
        <taxon>Eukaryota</taxon>
        <taxon>Viridiplantae</taxon>
        <taxon>Streptophyta</taxon>
        <taxon>Embryophyta</taxon>
        <taxon>Tracheophyta</taxon>
        <taxon>Spermatophyta</taxon>
        <taxon>Magnoliopsida</taxon>
        <taxon>eudicotyledons</taxon>
        <taxon>Gunneridae</taxon>
        <taxon>Pentapetalae</taxon>
        <taxon>rosids</taxon>
        <taxon>fabids</taxon>
        <taxon>Malpighiales</taxon>
        <taxon>Linaceae</taxon>
        <taxon>Linum</taxon>
    </lineage>
</organism>
<gene>
    <name evidence="1" type="ORF">LITE_LOCUS41210</name>
</gene>
<keyword evidence="2" id="KW-1185">Reference proteome</keyword>
<dbReference type="Proteomes" id="UP001154282">
    <property type="component" value="Unassembled WGS sequence"/>
</dbReference>
<dbReference type="AlphaFoldDB" id="A0AAV0Q4M1"/>
<proteinExistence type="predicted"/>
<comment type="caution">
    <text evidence="1">The sequence shown here is derived from an EMBL/GenBank/DDBJ whole genome shotgun (WGS) entry which is preliminary data.</text>
</comment>
<name>A0AAV0Q4M1_9ROSI</name>
<sequence length="66" mass="7822">MQTLIFTADGETPKYPYKANVIHHRFYIPTTGNNITGFIRWKKKSLSSDYPLCKHQQYFSRGECRH</sequence>
<reference evidence="1" key="1">
    <citation type="submission" date="2022-08" db="EMBL/GenBank/DDBJ databases">
        <authorList>
            <person name="Gutierrez-Valencia J."/>
        </authorList>
    </citation>
    <scope>NUCLEOTIDE SEQUENCE</scope>
</reference>
<protein>
    <submittedName>
        <fullName evidence="1">Uncharacterized protein</fullName>
    </submittedName>
</protein>